<dbReference type="Proteomes" id="UP000265768">
    <property type="component" value="Unassembled WGS sequence"/>
</dbReference>
<name>A0A3A4A1J7_9ACTN</name>
<organism evidence="1 2">
    <name type="scientific">Bailinhaonella thermotolerans</name>
    <dbReference type="NCBI Taxonomy" id="1070861"/>
    <lineage>
        <taxon>Bacteria</taxon>
        <taxon>Bacillati</taxon>
        <taxon>Actinomycetota</taxon>
        <taxon>Actinomycetes</taxon>
        <taxon>Streptosporangiales</taxon>
        <taxon>Streptosporangiaceae</taxon>
        <taxon>Bailinhaonella</taxon>
    </lineage>
</organism>
<dbReference type="AlphaFoldDB" id="A0A3A4A1J7"/>
<protein>
    <submittedName>
        <fullName evidence="1">Uncharacterized protein</fullName>
    </submittedName>
</protein>
<reference evidence="1 2" key="1">
    <citation type="submission" date="2018-09" db="EMBL/GenBank/DDBJ databases">
        <title>YIM 75507 draft genome.</title>
        <authorList>
            <person name="Tang S."/>
            <person name="Feng Y."/>
        </authorList>
    </citation>
    <scope>NUCLEOTIDE SEQUENCE [LARGE SCALE GENOMIC DNA]</scope>
    <source>
        <strain evidence="1 2">YIM 75507</strain>
    </source>
</reference>
<proteinExistence type="predicted"/>
<gene>
    <name evidence="1" type="ORF">D5H75_36155</name>
</gene>
<dbReference type="EMBL" id="QZEY01000023">
    <property type="protein sequence ID" value="RJL22038.1"/>
    <property type="molecule type" value="Genomic_DNA"/>
</dbReference>
<sequence length="65" mass="7645">MRAAMFLKRRIRRHVSQSRCWGRLGGRYRFAPHSGCPRQQCVLRALIAVGLPERRLLIGRDTAWR</sequence>
<comment type="caution">
    <text evidence="1">The sequence shown here is derived from an EMBL/GenBank/DDBJ whole genome shotgun (WGS) entry which is preliminary data.</text>
</comment>
<accession>A0A3A4A1J7</accession>
<evidence type="ECO:0000313" key="2">
    <source>
        <dbReference type="Proteomes" id="UP000265768"/>
    </source>
</evidence>
<evidence type="ECO:0000313" key="1">
    <source>
        <dbReference type="EMBL" id="RJL22038.1"/>
    </source>
</evidence>
<keyword evidence="2" id="KW-1185">Reference proteome</keyword>